<evidence type="ECO:0000256" key="1">
    <source>
        <dbReference type="ARBA" id="ARBA00023015"/>
    </source>
</evidence>
<evidence type="ECO:0000259" key="5">
    <source>
        <dbReference type="Pfam" id="PF04542"/>
    </source>
</evidence>
<evidence type="ECO:0000313" key="6">
    <source>
        <dbReference type="EMBL" id="CDM67718.1"/>
    </source>
</evidence>
<keyword evidence="2" id="KW-0731">Sigma factor</keyword>
<accession>W6RTU3</accession>
<dbReference type="InterPro" id="IPR014284">
    <property type="entry name" value="RNA_pol_sigma-70_dom"/>
</dbReference>
<dbReference type="Gene3D" id="1.10.10.10">
    <property type="entry name" value="Winged helix-like DNA-binding domain superfamily/Winged helix DNA-binding domain"/>
    <property type="match status" value="1"/>
</dbReference>
<dbReference type="PANTHER" id="PTHR30385">
    <property type="entry name" value="SIGMA FACTOR F FLAGELLAR"/>
    <property type="match status" value="1"/>
</dbReference>
<dbReference type="STRING" id="1216932.CM240_0553"/>
<dbReference type="InterPro" id="IPR013324">
    <property type="entry name" value="RNA_pol_sigma_r3/r4-like"/>
</dbReference>
<dbReference type="SUPFAM" id="SSF88659">
    <property type="entry name" value="Sigma3 and sigma4 domains of RNA polymerase sigma factors"/>
    <property type="match status" value="1"/>
</dbReference>
<evidence type="ECO:0000256" key="2">
    <source>
        <dbReference type="ARBA" id="ARBA00023082"/>
    </source>
</evidence>
<gene>
    <name evidence="6" type="ORF">CM240_0553</name>
</gene>
<dbReference type="Proteomes" id="UP000019426">
    <property type="component" value="Chromosome M2/40_rep1"/>
</dbReference>
<dbReference type="Gene3D" id="1.10.1740.10">
    <property type="match status" value="1"/>
</dbReference>
<dbReference type="AlphaFoldDB" id="W6RTU3"/>
<dbReference type="KEGG" id="clt:CM240_0553"/>
<dbReference type="InterPro" id="IPR007627">
    <property type="entry name" value="RNA_pol_sigma70_r2"/>
</dbReference>
<proteinExistence type="predicted"/>
<dbReference type="EMBL" id="HG917868">
    <property type="protein sequence ID" value="CDM67718.1"/>
    <property type="molecule type" value="Genomic_DNA"/>
</dbReference>
<dbReference type="GO" id="GO:0006352">
    <property type="term" value="P:DNA-templated transcription initiation"/>
    <property type="evidence" value="ECO:0007669"/>
    <property type="project" value="InterPro"/>
</dbReference>
<dbReference type="NCBIfam" id="TIGR02937">
    <property type="entry name" value="sigma70-ECF"/>
    <property type="match status" value="1"/>
</dbReference>
<keyword evidence="4" id="KW-0804">Transcription</keyword>
<reference evidence="6 7" key="1">
    <citation type="submission" date="2013-11" db="EMBL/GenBank/DDBJ databases">
        <title>Complete genome sequence of Clostridum sp. M2/40.</title>
        <authorList>
            <person name="Wibberg D."/>
            <person name="Puehler A."/>
            <person name="Schlueter A."/>
        </authorList>
    </citation>
    <scope>NUCLEOTIDE SEQUENCE [LARGE SCALE GENOMIC DNA]</scope>
    <source>
        <strain evidence="7">M2/40</strain>
    </source>
</reference>
<name>W6RTU3_9CLOT</name>
<keyword evidence="1" id="KW-0805">Transcription regulation</keyword>
<dbReference type="HOGENOM" id="CLU_107136_0_0_9"/>
<evidence type="ECO:0000256" key="3">
    <source>
        <dbReference type="ARBA" id="ARBA00023125"/>
    </source>
</evidence>
<organism evidence="6 7">
    <name type="scientific">Clostridium bornimense</name>
    <dbReference type="NCBI Taxonomy" id="1216932"/>
    <lineage>
        <taxon>Bacteria</taxon>
        <taxon>Bacillati</taxon>
        <taxon>Bacillota</taxon>
        <taxon>Clostridia</taxon>
        <taxon>Eubacteriales</taxon>
        <taxon>Clostridiaceae</taxon>
        <taxon>Clostridium</taxon>
    </lineage>
</organism>
<dbReference type="InterPro" id="IPR036388">
    <property type="entry name" value="WH-like_DNA-bd_sf"/>
</dbReference>
<dbReference type="PANTHER" id="PTHR30385:SF4">
    <property type="entry name" value="RNA POLYMERASE SIGMA-E FACTOR"/>
    <property type="match status" value="1"/>
</dbReference>
<dbReference type="SUPFAM" id="SSF88946">
    <property type="entry name" value="Sigma2 domain of RNA polymerase sigma factors"/>
    <property type="match status" value="1"/>
</dbReference>
<dbReference type="InterPro" id="IPR013325">
    <property type="entry name" value="RNA_pol_sigma_r2"/>
</dbReference>
<dbReference type="GO" id="GO:0016987">
    <property type="term" value="F:sigma factor activity"/>
    <property type="evidence" value="ECO:0007669"/>
    <property type="project" value="UniProtKB-KW"/>
</dbReference>
<feature type="domain" description="RNA polymerase sigma-70 region 2" evidence="5">
    <location>
        <begin position="24"/>
        <end position="84"/>
    </location>
</feature>
<dbReference type="eggNOG" id="COG1595">
    <property type="taxonomic scope" value="Bacteria"/>
</dbReference>
<keyword evidence="7" id="KW-1185">Reference proteome</keyword>
<sequence length="182" mass="21116">MNIKLAKEGNKEAIEEILDSFKMFIIKQCNKIYIEGYDKEDLIQEGYISLMKAMEKYDEAKGPFVAYGTRAIVNNYYMMIRNRAKYNGTTSLNRSNDENIELIDIIEGNENIEEKMILKEYVKEVIEAIADMNDNDKKLIIDLQVNKISGKQLAKELGISYVALCKRKERALRKLKAKLEEK</sequence>
<evidence type="ECO:0000313" key="7">
    <source>
        <dbReference type="Proteomes" id="UP000019426"/>
    </source>
</evidence>
<keyword evidence="3" id="KW-0238">DNA-binding</keyword>
<dbReference type="OrthoDB" id="1954605at2"/>
<dbReference type="PATRIC" id="fig|1216932.3.peg.537"/>
<protein>
    <recommendedName>
        <fullName evidence="5">RNA polymerase sigma-70 region 2 domain-containing protein</fullName>
    </recommendedName>
</protein>
<dbReference type="GO" id="GO:0003677">
    <property type="term" value="F:DNA binding"/>
    <property type="evidence" value="ECO:0007669"/>
    <property type="project" value="UniProtKB-KW"/>
</dbReference>
<dbReference type="RefSeq" id="WP_044036230.1">
    <property type="nucleotide sequence ID" value="NZ_HG917868.1"/>
</dbReference>
<dbReference type="Pfam" id="PF04542">
    <property type="entry name" value="Sigma70_r2"/>
    <property type="match status" value="1"/>
</dbReference>
<evidence type="ECO:0000256" key="4">
    <source>
        <dbReference type="ARBA" id="ARBA00023163"/>
    </source>
</evidence>